<name>A0ABM7ZHW1_9BACT</name>
<keyword evidence="3" id="KW-1185">Reference proteome</keyword>
<gene>
    <name evidence="2" type="ORF">Abiwalacus_18100</name>
</gene>
<organism evidence="2 3">
    <name type="scientific">Akkermansia biwaensis</name>
    <dbReference type="NCBI Taxonomy" id="2946555"/>
    <lineage>
        <taxon>Bacteria</taxon>
        <taxon>Pseudomonadati</taxon>
        <taxon>Verrucomicrobiota</taxon>
        <taxon>Verrucomicrobiia</taxon>
        <taxon>Verrucomicrobiales</taxon>
        <taxon>Akkermansiaceae</taxon>
        <taxon>Akkermansia</taxon>
    </lineage>
</organism>
<keyword evidence="1" id="KW-1133">Transmembrane helix</keyword>
<evidence type="ECO:0000313" key="3">
    <source>
        <dbReference type="Proteomes" id="UP001062263"/>
    </source>
</evidence>
<feature type="transmembrane region" description="Helical" evidence="1">
    <location>
        <begin position="6"/>
        <end position="26"/>
    </location>
</feature>
<sequence>MVVIGMGVQVGLLLISCFYVFVMNLFRINFSLNELKEDRMKRERGNTWLRTKSDIP</sequence>
<proteinExistence type="predicted"/>
<evidence type="ECO:0000256" key="1">
    <source>
        <dbReference type="SAM" id="Phobius"/>
    </source>
</evidence>
<accession>A0ABM7ZHW1</accession>
<evidence type="ECO:0000313" key="2">
    <source>
        <dbReference type="EMBL" id="BDL44236.1"/>
    </source>
</evidence>
<keyword evidence="1" id="KW-0812">Transmembrane</keyword>
<dbReference type="EMBL" id="AP025943">
    <property type="protein sequence ID" value="BDL44236.1"/>
    <property type="molecule type" value="Genomic_DNA"/>
</dbReference>
<protein>
    <submittedName>
        <fullName evidence="2">Uncharacterized protein</fullName>
    </submittedName>
</protein>
<dbReference type="Proteomes" id="UP001062263">
    <property type="component" value="Chromosome"/>
</dbReference>
<reference evidence="2" key="1">
    <citation type="submission" date="2022-06" db="EMBL/GenBank/DDBJ databases">
        <title>Akkermansia biwalacus sp. nov., an anaerobic mucin-degrading bacterium isolated from human intestine.</title>
        <authorList>
            <person name="Kobayashi Y."/>
            <person name="Inoue S."/>
            <person name="Kawahara T."/>
            <person name="Kohda N."/>
        </authorList>
    </citation>
    <scope>NUCLEOTIDE SEQUENCE</scope>
    <source>
        <strain evidence="2">WON2089</strain>
    </source>
</reference>
<keyword evidence="1" id="KW-0472">Membrane</keyword>